<organism evidence="3 4">
    <name type="scientific">Arxiozyma heterogenica</name>
    <dbReference type="NCBI Taxonomy" id="278026"/>
    <lineage>
        <taxon>Eukaryota</taxon>
        <taxon>Fungi</taxon>
        <taxon>Dikarya</taxon>
        <taxon>Ascomycota</taxon>
        <taxon>Saccharomycotina</taxon>
        <taxon>Saccharomycetes</taxon>
        <taxon>Saccharomycetales</taxon>
        <taxon>Saccharomycetaceae</taxon>
        <taxon>Arxiozyma</taxon>
    </lineage>
</organism>
<feature type="coiled-coil region" evidence="1">
    <location>
        <begin position="266"/>
        <end position="311"/>
    </location>
</feature>
<feature type="compositionally biased region" description="Polar residues" evidence="2">
    <location>
        <begin position="70"/>
        <end position="91"/>
    </location>
</feature>
<name>A0AAN7W3Q8_9SACH</name>
<dbReference type="Proteomes" id="UP001306508">
    <property type="component" value="Unassembled WGS sequence"/>
</dbReference>
<protein>
    <submittedName>
        <fullName evidence="3">Uncharacterized protein</fullName>
    </submittedName>
</protein>
<evidence type="ECO:0000256" key="1">
    <source>
        <dbReference type="SAM" id="Coils"/>
    </source>
</evidence>
<dbReference type="EMBL" id="JAWIZZ010000040">
    <property type="protein sequence ID" value="KAK5780531.1"/>
    <property type="molecule type" value="Genomic_DNA"/>
</dbReference>
<reference evidence="4" key="1">
    <citation type="submission" date="2023-07" db="EMBL/GenBank/DDBJ databases">
        <title>A draft genome of Kazachstania heterogenica Y-27499.</title>
        <authorList>
            <person name="Donic C."/>
            <person name="Kralova J.S."/>
            <person name="Fidel L."/>
            <person name="Ben-Dor S."/>
            <person name="Jung S."/>
        </authorList>
    </citation>
    <scope>NUCLEOTIDE SEQUENCE [LARGE SCALE GENOMIC DNA]</scope>
    <source>
        <strain evidence="4">Y27499</strain>
    </source>
</reference>
<keyword evidence="1" id="KW-0175">Coiled coil</keyword>
<keyword evidence="4" id="KW-1185">Reference proteome</keyword>
<accession>A0AAN7W3Q8</accession>
<feature type="region of interest" description="Disordered" evidence="2">
    <location>
        <begin position="70"/>
        <end position="92"/>
    </location>
</feature>
<comment type="caution">
    <text evidence="3">The sequence shown here is derived from an EMBL/GenBank/DDBJ whole genome shotgun (WGS) entry which is preliminary data.</text>
</comment>
<proteinExistence type="predicted"/>
<sequence>MVQMESILDINKDVSQESLHSEIINSPINKIEDIKQNKTCDFKDERHSINHSDLNLMSPSQLNKIPLTASTPNKQSANTSVCNNDSPSNKTKIVEPSNAIYLEEIQEVKSYGNSTRSLDEDNSENIDASELKKESIPQIDESMTPWKNQDVNSDSYSPHSMDHNLIKPASDPMTFDTRPIQFKSLITPNELEGLQNQLKKYKIKISALEEIIKGINEAGSNKSNIGELNNSLFDSLFNKINNISTSIQDNSNDSQNNMNNHYPDEINKVEKENQKLRMELKETQNELKDLKKEYNDTLQMTDEHLKDYERMSVIINSMLEDLIVAMKKDSDSDRFYDIIPSLEGTLQQESSFVMNKLLQFQKYWLEIITSPEFQQRNIIPIDDSTEHLEDEANNMSENLNIKQQVTSTTDNEKENADTQIKLDPDTASIIEELHRQYDAYMVTVREKLRKSLTLYGKLMSKISEQDRCLAQLSSVIKKQEKDLKENVKIDDINTIKKSIDTLTYKFDKQSEINRNKLRETMNDVNKKYPNMLKNLELRYKTVERDHLRLITQITKERDSILNRYELLQKDFYQLKHDASVFNDSKNLHFSAFKQTLVNYLSKIIDILEPVLEKESIERSFRKISFVRDPENGLDKIKQLQVKIESLLRFNEKALSFLTKSYTSFIINSPMLSSSILSNNLDQLYSPLPSPTGSEQEYKLRIKELEKRWSIERESRKIESNITEQRINKLEIENEKLKQQLQISQRIKY</sequence>
<dbReference type="AlphaFoldDB" id="A0AAN7W3Q8"/>
<feature type="coiled-coil region" evidence="1">
    <location>
        <begin position="191"/>
        <end position="218"/>
    </location>
</feature>
<gene>
    <name evidence="3" type="ORF">RI543_001650</name>
</gene>
<evidence type="ECO:0000313" key="3">
    <source>
        <dbReference type="EMBL" id="KAK5780531.1"/>
    </source>
</evidence>
<evidence type="ECO:0000256" key="2">
    <source>
        <dbReference type="SAM" id="MobiDB-lite"/>
    </source>
</evidence>
<feature type="coiled-coil region" evidence="1">
    <location>
        <begin position="719"/>
        <end position="746"/>
    </location>
</feature>
<evidence type="ECO:0000313" key="4">
    <source>
        <dbReference type="Proteomes" id="UP001306508"/>
    </source>
</evidence>